<feature type="compositionally biased region" description="Basic residues" evidence="1">
    <location>
        <begin position="379"/>
        <end position="388"/>
    </location>
</feature>
<evidence type="ECO:0008006" key="4">
    <source>
        <dbReference type="Google" id="ProtNLM"/>
    </source>
</evidence>
<reference evidence="2 3" key="1">
    <citation type="submission" date="2024-10" db="EMBL/GenBank/DDBJ databases">
        <authorList>
            <person name="Kim D."/>
        </authorList>
    </citation>
    <scope>NUCLEOTIDE SEQUENCE [LARGE SCALE GENOMIC DNA]</scope>
    <source>
        <strain evidence="2">BH-2024</strain>
    </source>
</reference>
<sequence length="546" mass="61223">MSDEDSSTDLNDILKTLKTYKKEAPVKILIDNIGKNADVASTSTAASRGDNSLQNQPTLKANLMKNISSDFSKLNFSKNNSKGKSITHAYIANDINEKMLLKMKENEQQNSPNKEQNTNEIIDKDEKDDQSMENVEKILGQNDQSVQENNQRAGINDHSMHEADQTVVSSDQTNKIADIETADQVNVPMPVINEQNNPEISQSIIPMVQISAHQANPLPEVVTINPTSEKTDQSNSNKSTSDSIVKKKVTDTIAQQQTIVDQVPIGEQIDQQNEQMIGTSEEPFNPYDYITFDEINAQQQIAEIGNVMNDQNDQQSDSLDPIIDEIVNEITQGDNQSLITPEQMDQQMPTQINAGNGEQNEKKHDSQSAQVVLASSSQQRKRGRPRKQKSAENKTEYSAAEASKKAPSKKIRPDKKYVIAKILAMLVYNKNSRIFFVEWKDHMDDSCWVHSEWMNAQEMVANFIEQHSVGSVLSAFAGHRVPQHIANLLNENEESTQVLKNWGIHPEKMTIETSIIFSKAITPAQKEKAISTLNSFLKDNNIRTEM</sequence>
<dbReference type="EMBL" id="JBICBT010000775">
    <property type="protein sequence ID" value="KAL3101545.1"/>
    <property type="molecule type" value="Genomic_DNA"/>
</dbReference>
<name>A0ABD2KFV9_9BILA</name>
<accession>A0ABD2KFV9</accession>
<keyword evidence="3" id="KW-1185">Reference proteome</keyword>
<proteinExistence type="predicted"/>
<feature type="compositionally biased region" description="Polar residues" evidence="1">
    <location>
        <begin position="108"/>
        <end position="120"/>
    </location>
</feature>
<evidence type="ECO:0000313" key="2">
    <source>
        <dbReference type="EMBL" id="KAL3101545.1"/>
    </source>
</evidence>
<dbReference type="InterPro" id="IPR016197">
    <property type="entry name" value="Chromo-like_dom_sf"/>
</dbReference>
<feature type="region of interest" description="Disordered" evidence="1">
    <location>
        <begin position="105"/>
        <end position="131"/>
    </location>
</feature>
<evidence type="ECO:0000256" key="1">
    <source>
        <dbReference type="SAM" id="MobiDB-lite"/>
    </source>
</evidence>
<gene>
    <name evidence="2" type="ORF">niasHT_023065</name>
</gene>
<comment type="caution">
    <text evidence="2">The sequence shown here is derived from an EMBL/GenBank/DDBJ whole genome shotgun (WGS) entry which is preliminary data.</text>
</comment>
<feature type="compositionally biased region" description="Basic and acidic residues" evidence="1">
    <location>
        <begin position="121"/>
        <end position="131"/>
    </location>
</feature>
<organism evidence="2 3">
    <name type="scientific">Heterodera trifolii</name>
    <dbReference type="NCBI Taxonomy" id="157864"/>
    <lineage>
        <taxon>Eukaryota</taxon>
        <taxon>Metazoa</taxon>
        <taxon>Ecdysozoa</taxon>
        <taxon>Nematoda</taxon>
        <taxon>Chromadorea</taxon>
        <taxon>Rhabditida</taxon>
        <taxon>Tylenchina</taxon>
        <taxon>Tylenchomorpha</taxon>
        <taxon>Tylenchoidea</taxon>
        <taxon>Heteroderidae</taxon>
        <taxon>Heteroderinae</taxon>
        <taxon>Heterodera</taxon>
    </lineage>
</organism>
<dbReference type="Proteomes" id="UP001620626">
    <property type="component" value="Unassembled WGS sequence"/>
</dbReference>
<protein>
    <recommendedName>
        <fullName evidence="4">Chromo domain-containing protein</fullName>
    </recommendedName>
</protein>
<evidence type="ECO:0000313" key="3">
    <source>
        <dbReference type="Proteomes" id="UP001620626"/>
    </source>
</evidence>
<dbReference type="Gene3D" id="2.40.50.40">
    <property type="match status" value="1"/>
</dbReference>
<feature type="compositionally biased region" description="Low complexity" evidence="1">
    <location>
        <begin position="367"/>
        <end position="378"/>
    </location>
</feature>
<dbReference type="AlphaFoldDB" id="A0ABD2KFV9"/>
<feature type="region of interest" description="Disordered" evidence="1">
    <location>
        <begin position="350"/>
        <end position="410"/>
    </location>
</feature>
<dbReference type="SUPFAM" id="SSF54160">
    <property type="entry name" value="Chromo domain-like"/>
    <property type="match status" value="1"/>
</dbReference>